<dbReference type="Proteomes" id="UP000183809">
    <property type="component" value="Unassembled WGS sequence"/>
</dbReference>
<keyword evidence="2" id="KW-0812">Transmembrane</keyword>
<comment type="caution">
    <text evidence="4">The sequence shown here is derived from an EMBL/GenBank/DDBJ whole genome shotgun (WGS) entry which is preliminary data.</text>
</comment>
<organism evidence="4 5">
    <name type="scientific">Diplodia corticola</name>
    <dbReference type="NCBI Taxonomy" id="236234"/>
    <lineage>
        <taxon>Eukaryota</taxon>
        <taxon>Fungi</taxon>
        <taxon>Dikarya</taxon>
        <taxon>Ascomycota</taxon>
        <taxon>Pezizomycotina</taxon>
        <taxon>Dothideomycetes</taxon>
        <taxon>Dothideomycetes incertae sedis</taxon>
        <taxon>Botryosphaeriales</taxon>
        <taxon>Botryosphaeriaceae</taxon>
        <taxon>Diplodia</taxon>
    </lineage>
</organism>
<feature type="region of interest" description="Disordered" evidence="1">
    <location>
        <begin position="32"/>
        <end position="57"/>
    </location>
</feature>
<dbReference type="OrthoDB" id="5429634at2759"/>
<evidence type="ECO:0000313" key="4">
    <source>
        <dbReference type="EMBL" id="OJD36760.1"/>
    </source>
</evidence>
<accession>A0A1J9R844</accession>
<dbReference type="PANTHER" id="PTHR35395">
    <property type="entry name" value="DUF6536 DOMAIN-CONTAINING PROTEIN"/>
    <property type="match status" value="1"/>
</dbReference>
<dbReference type="STRING" id="236234.A0A1J9R844"/>
<feature type="compositionally biased region" description="Basic and acidic residues" evidence="1">
    <location>
        <begin position="41"/>
        <end position="57"/>
    </location>
</feature>
<feature type="transmembrane region" description="Helical" evidence="2">
    <location>
        <begin position="485"/>
        <end position="506"/>
    </location>
</feature>
<evidence type="ECO:0000256" key="2">
    <source>
        <dbReference type="SAM" id="Phobius"/>
    </source>
</evidence>
<feature type="domain" description="DUF6536" evidence="3">
    <location>
        <begin position="97"/>
        <end position="245"/>
    </location>
</feature>
<dbReference type="Pfam" id="PF20163">
    <property type="entry name" value="DUF6536"/>
    <property type="match status" value="1"/>
</dbReference>
<dbReference type="EMBL" id="MNUE01000009">
    <property type="protein sequence ID" value="OJD36760.1"/>
    <property type="molecule type" value="Genomic_DNA"/>
</dbReference>
<feature type="transmembrane region" description="Helical" evidence="2">
    <location>
        <begin position="608"/>
        <end position="632"/>
    </location>
</feature>
<feature type="transmembrane region" description="Helical" evidence="2">
    <location>
        <begin position="98"/>
        <end position="120"/>
    </location>
</feature>
<reference evidence="4 5" key="1">
    <citation type="submission" date="2016-10" db="EMBL/GenBank/DDBJ databases">
        <title>Proteomics and genomics reveal pathogen-plant mechanisms compatible with a hemibiotrophic lifestyle of Diplodia corticola.</title>
        <authorList>
            <person name="Fernandes I."/>
            <person name="De Jonge R."/>
            <person name="Van De Peer Y."/>
            <person name="Devreese B."/>
            <person name="Alves A."/>
            <person name="Esteves A.C."/>
        </authorList>
    </citation>
    <scope>NUCLEOTIDE SEQUENCE [LARGE SCALE GENOMIC DNA]</scope>
    <source>
        <strain evidence="4 5">CBS 112549</strain>
    </source>
</reference>
<keyword evidence="2" id="KW-1133">Transmembrane helix</keyword>
<dbReference type="RefSeq" id="XP_020133020.1">
    <property type="nucleotide sequence ID" value="XM_020279837.1"/>
</dbReference>
<feature type="transmembrane region" description="Helical" evidence="2">
    <location>
        <begin position="205"/>
        <end position="222"/>
    </location>
</feature>
<gene>
    <name evidence="4" type="ORF">BKCO1_9000190</name>
</gene>
<keyword evidence="2" id="KW-0472">Membrane</keyword>
<sequence length="747" mass="82791">MDSYVHTRHPEEGPAIEMNAIAYDSPTADLDTSPLASQPVAHHDSISNHSENERLLDNDTLPRYAQTKFLSRYIPEADPNHERAQTFRVKMAKRSMMLYIQQGLAYTVVLANISFTIWAFAEHRPVRGIGTLMTGDCTVISRLNAGLHLLLNIVSSLFLGAGNYCMQILVAPSRAEIDAAHRKSNALDVGIPSFHNFRAIARARASLWLGIGITATALHLFWNSAIFASIPFTVFPVAIVTADFLTSVDDWSVTHPIPESSDYFDRRWSIYDLHLAGQGFTHLNNTQCIQQYLDPLNSTADLILVSKDTAEQNNGSSLLHGWISGSDFVHWQSATRWVCVAHEDYNWNHYCSQDDISQYADSWKVPSFNKTWAPIEYCLAGPSGNNAERCGFHYSAVILVLVCVLTLIESIFITWTAKRHDSPTMVTTGDAIAEFLKRPEHGNDTLLSSRTIQETRADTGMNTAVWRSRNNDIARWFHAVDGSSCSAGALLIGVVCFIQAVLFFRFQSLSISLPSLWRYGFGKVNPFGLVSGKLARAAGTAGLLSRILFANSFQLLVSLCYLFLNRLLTAQVATAELFRFLKKKKPLRVSSPEGMQRSSYMLSLPWRFAAPAVAAFILLHWLVSGSVFVVQTSAYSSGPDGQRIYKSDASRIGFSPIGILFAVCVGVVVLVVLISNSFRTYGDVPKSLVLFATNSREISTFCTPSSEDTDAWLFPVSFGIVSDSEGERVTFSSDVYLLHPLEGNREV</sequence>
<dbReference type="InterPro" id="IPR046623">
    <property type="entry name" value="DUF6536"/>
</dbReference>
<proteinExistence type="predicted"/>
<evidence type="ECO:0000313" key="5">
    <source>
        <dbReference type="Proteomes" id="UP000183809"/>
    </source>
</evidence>
<dbReference type="AlphaFoldDB" id="A0A1J9R844"/>
<protein>
    <recommendedName>
        <fullName evidence="3">DUF6536 domain-containing protein</fullName>
    </recommendedName>
</protein>
<dbReference type="PANTHER" id="PTHR35395:SF1">
    <property type="entry name" value="DUF6536 DOMAIN-CONTAINING PROTEIN"/>
    <property type="match status" value="1"/>
</dbReference>
<evidence type="ECO:0000259" key="3">
    <source>
        <dbReference type="Pfam" id="PF20163"/>
    </source>
</evidence>
<feature type="transmembrane region" description="Helical" evidence="2">
    <location>
        <begin position="140"/>
        <end position="159"/>
    </location>
</feature>
<name>A0A1J9R844_9PEZI</name>
<feature type="transmembrane region" description="Helical" evidence="2">
    <location>
        <begin position="392"/>
        <end position="415"/>
    </location>
</feature>
<dbReference type="GeneID" id="31020101"/>
<evidence type="ECO:0000256" key="1">
    <source>
        <dbReference type="SAM" id="MobiDB-lite"/>
    </source>
</evidence>
<feature type="transmembrane region" description="Helical" evidence="2">
    <location>
        <begin position="652"/>
        <end position="674"/>
    </location>
</feature>
<feature type="transmembrane region" description="Helical" evidence="2">
    <location>
        <begin position="553"/>
        <end position="578"/>
    </location>
</feature>
<keyword evidence="5" id="KW-1185">Reference proteome</keyword>